<evidence type="ECO:0000313" key="10">
    <source>
        <dbReference type="Proteomes" id="UP001211065"/>
    </source>
</evidence>
<dbReference type="GO" id="GO:0006611">
    <property type="term" value="P:protein export from nucleus"/>
    <property type="evidence" value="ECO:0007669"/>
    <property type="project" value="TreeGrafter"/>
</dbReference>
<proteinExistence type="inferred from homology"/>
<dbReference type="EMBL" id="JADGJW010001134">
    <property type="protein sequence ID" value="KAJ3206288.1"/>
    <property type="molecule type" value="Genomic_DNA"/>
</dbReference>
<dbReference type="Gene3D" id="1.25.10.10">
    <property type="entry name" value="Leucine-rich Repeat Variant"/>
    <property type="match status" value="1"/>
</dbReference>
<evidence type="ECO:0000256" key="2">
    <source>
        <dbReference type="ARBA" id="ARBA00004496"/>
    </source>
</evidence>
<dbReference type="AlphaFoldDB" id="A0AAD5XSN6"/>
<dbReference type="InterPro" id="IPR057947">
    <property type="entry name" value="TPR_XPO7/RBP17"/>
</dbReference>
<dbReference type="Pfam" id="PF25795">
    <property type="entry name" value="TPR_XPO7"/>
    <property type="match status" value="1"/>
</dbReference>
<sequence length="687" mass="78255">MNILEGQLPQIEQACFRLYNPQGNATERKQAEILLAKHFPTFSEQSLPTVNNSSPTTNLRPTDTALKCKLLLEVGTSPYTQMFALLSLKNSFSSHWNTFSYDVKIELTDMRRKLNVAVMNVIKNCLSFDFIGTSPDETSEDFGTVQIPSSWKPIVCDVSTIKLFFDGYNQAQAADAALFMEALAILVSTRRSIFNNEDERSKFLAAMLQFTSAILKNEKGFDEQENTYEFCKFLLRIRTVHQFSELIEKREYNEWIELIYNFSTKCFQPAFWHLPSVSHLIHFWSKMVFSVSDSKGKARPASHDRLETLAGQLSIAFIKSRIELVDTSEEDFDEFLEEESDLISTMELLASVSRAKYQETCGFVKTIFNNLASQLNLIIWNQTVGAKFTVLVYIIGAFVSARPPASNSDDNDNLDGEIVCSVLQLMNVNENLVAQHGDACKDAKLDLALIYFFQMFRKSYIGDQSLRSTKVYDILGDTFQLKGLPMILNVLVQKLASNLKFWATNKHIVSRSLSLLSDISSGYSSVKLLRKTETAKIMLVNHTSSYFPFLDEPVNKKSRFQYYAALGRLLLSNDDNLELEFMAFVEPWTVVLNELLNINDLETFRSEKAQNVIEGIFRDLRGFSSSFQSKSNYMMFFNWFLPFTNVLLKGIQANETNSTSIAILKFFSEFVQNRSQRIVFEVSSPGG</sequence>
<keyword evidence="6" id="KW-0653">Protein transport</keyword>
<dbReference type="Proteomes" id="UP001211065">
    <property type="component" value="Unassembled WGS sequence"/>
</dbReference>
<dbReference type="GO" id="GO:0005737">
    <property type="term" value="C:cytoplasm"/>
    <property type="evidence" value="ECO:0007669"/>
    <property type="project" value="UniProtKB-SubCell"/>
</dbReference>
<dbReference type="InterPro" id="IPR011989">
    <property type="entry name" value="ARM-like"/>
</dbReference>
<dbReference type="PANTHER" id="PTHR12596:SF2">
    <property type="entry name" value="EXPORTIN-7 ISOFORM X1"/>
    <property type="match status" value="1"/>
</dbReference>
<dbReference type="PANTHER" id="PTHR12596">
    <property type="entry name" value="EXPORTIN 4,7-RELATED"/>
    <property type="match status" value="1"/>
</dbReference>
<evidence type="ECO:0000256" key="6">
    <source>
        <dbReference type="ARBA" id="ARBA00022927"/>
    </source>
</evidence>
<keyword evidence="10" id="KW-1185">Reference proteome</keyword>
<keyword evidence="7" id="KW-0539">Nucleus</keyword>
<comment type="subcellular location">
    <subcellularLocation>
        <location evidence="2">Cytoplasm</location>
    </subcellularLocation>
    <subcellularLocation>
        <location evidence="1">Nucleus</location>
    </subcellularLocation>
</comment>
<name>A0AAD5XSN6_9FUNG</name>
<dbReference type="SUPFAM" id="SSF48371">
    <property type="entry name" value="ARM repeat"/>
    <property type="match status" value="1"/>
</dbReference>
<gene>
    <name evidence="9" type="ORF">HK099_000576</name>
</gene>
<keyword evidence="5" id="KW-0963">Cytoplasm</keyword>
<dbReference type="InterPro" id="IPR016024">
    <property type="entry name" value="ARM-type_fold"/>
</dbReference>
<feature type="domain" description="Exportin-7/Ran-binding protein 17 TPR repeats" evidence="8">
    <location>
        <begin position="327"/>
        <end position="557"/>
    </location>
</feature>
<keyword evidence="4" id="KW-0813">Transport</keyword>
<protein>
    <recommendedName>
        <fullName evidence="8">Exportin-7/Ran-binding protein 17 TPR repeats domain-containing protein</fullName>
    </recommendedName>
</protein>
<evidence type="ECO:0000256" key="3">
    <source>
        <dbReference type="ARBA" id="ARBA00009466"/>
    </source>
</evidence>
<organism evidence="9 10">
    <name type="scientific">Clydaea vesicula</name>
    <dbReference type="NCBI Taxonomy" id="447962"/>
    <lineage>
        <taxon>Eukaryota</taxon>
        <taxon>Fungi</taxon>
        <taxon>Fungi incertae sedis</taxon>
        <taxon>Chytridiomycota</taxon>
        <taxon>Chytridiomycota incertae sedis</taxon>
        <taxon>Chytridiomycetes</taxon>
        <taxon>Lobulomycetales</taxon>
        <taxon>Lobulomycetaceae</taxon>
        <taxon>Clydaea</taxon>
    </lineage>
</organism>
<comment type="caution">
    <text evidence="9">The sequence shown here is derived from an EMBL/GenBank/DDBJ whole genome shotgun (WGS) entry which is preliminary data.</text>
</comment>
<evidence type="ECO:0000256" key="4">
    <source>
        <dbReference type="ARBA" id="ARBA00022448"/>
    </source>
</evidence>
<evidence type="ECO:0000256" key="1">
    <source>
        <dbReference type="ARBA" id="ARBA00004123"/>
    </source>
</evidence>
<dbReference type="InterPro" id="IPR044189">
    <property type="entry name" value="XPO4/7-like"/>
</dbReference>
<reference evidence="9" key="1">
    <citation type="submission" date="2020-05" db="EMBL/GenBank/DDBJ databases">
        <title>Phylogenomic resolution of chytrid fungi.</title>
        <authorList>
            <person name="Stajich J.E."/>
            <person name="Amses K."/>
            <person name="Simmons R."/>
            <person name="Seto K."/>
            <person name="Myers J."/>
            <person name="Bonds A."/>
            <person name="Quandt C.A."/>
            <person name="Barry K."/>
            <person name="Liu P."/>
            <person name="Grigoriev I."/>
            <person name="Longcore J.E."/>
            <person name="James T.Y."/>
        </authorList>
    </citation>
    <scope>NUCLEOTIDE SEQUENCE</scope>
    <source>
        <strain evidence="9">JEL0476</strain>
    </source>
</reference>
<evidence type="ECO:0000313" key="9">
    <source>
        <dbReference type="EMBL" id="KAJ3206288.1"/>
    </source>
</evidence>
<evidence type="ECO:0000259" key="8">
    <source>
        <dbReference type="Pfam" id="PF25795"/>
    </source>
</evidence>
<evidence type="ECO:0000256" key="5">
    <source>
        <dbReference type="ARBA" id="ARBA00022490"/>
    </source>
</evidence>
<dbReference type="GO" id="GO:0005643">
    <property type="term" value="C:nuclear pore"/>
    <property type="evidence" value="ECO:0007669"/>
    <property type="project" value="TreeGrafter"/>
</dbReference>
<comment type="similarity">
    <text evidence="3">Belongs to the exportin family.</text>
</comment>
<evidence type="ECO:0000256" key="7">
    <source>
        <dbReference type="ARBA" id="ARBA00023242"/>
    </source>
</evidence>
<dbReference type="GO" id="GO:0005049">
    <property type="term" value="F:nuclear export signal receptor activity"/>
    <property type="evidence" value="ECO:0007669"/>
    <property type="project" value="InterPro"/>
</dbReference>
<accession>A0AAD5XSN6</accession>